<evidence type="ECO:0000256" key="3">
    <source>
        <dbReference type="PROSITE-ProRule" id="PRU00023"/>
    </source>
</evidence>
<accession>F2K1M3</accession>
<dbReference type="EMBL" id="CP002583">
    <property type="protein sequence ID" value="ADZ92253.1"/>
    <property type="molecule type" value="Genomic_DNA"/>
</dbReference>
<keyword evidence="1" id="KW-0677">Repeat</keyword>
<dbReference type="Gene3D" id="1.25.40.20">
    <property type="entry name" value="Ankyrin repeat-containing domain"/>
    <property type="match status" value="1"/>
</dbReference>
<protein>
    <submittedName>
        <fullName evidence="4">Ankyrin</fullName>
    </submittedName>
</protein>
<dbReference type="SUPFAM" id="SSF48403">
    <property type="entry name" value="Ankyrin repeat"/>
    <property type="match status" value="1"/>
</dbReference>
<dbReference type="Proteomes" id="UP000001062">
    <property type="component" value="Chromosome"/>
</dbReference>
<organism evidence="4 5">
    <name type="scientific">Marinomonas mediterranea (strain ATCC 700492 / JCM 21426 / NBRC 103028 / MMB-1)</name>
    <dbReference type="NCBI Taxonomy" id="717774"/>
    <lineage>
        <taxon>Bacteria</taxon>
        <taxon>Pseudomonadati</taxon>
        <taxon>Pseudomonadota</taxon>
        <taxon>Gammaproteobacteria</taxon>
        <taxon>Oceanospirillales</taxon>
        <taxon>Oceanospirillaceae</taxon>
        <taxon>Marinomonas</taxon>
    </lineage>
</organism>
<dbReference type="HOGENOM" id="CLU_077369_1_0_6"/>
<gene>
    <name evidence="4" type="ordered locus">Marme_3032</name>
</gene>
<keyword evidence="2 3" id="KW-0040">ANK repeat</keyword>
<evidence type="ECO:0000313" key="5">
    <source>
        <dbReference type="Proteomes" id="UP000001062"/>
    </source>
</evidence>
<dbReference type="Pfam" id="PF12796">
    <property type="entry name" value="Ank_2"/>
    <property type="match status" value="2"/>
</dbReference>
<dbReference type="KEGG" id="mme:Marme_3032"/>
<dbReference type="STRING" id="717774.Marme_3032"/>
<feature type="repeat" description="ANK" evidence="3">
    <location>
        <begin position="172"/>
        <end position="204"/>
    </location>
</feature>
<proteinExistence type="predicted"/>
<dbReference type="OrthoDB" id="9811849at2"/>
<dbReference type="RefSeq" id="WP_013662156.1">
    <property type="nucleotide sequence ID" value="NC_015276.1"/>
</dbReference>
<sequence precursor="true">MILRVIVTIVLFVAGSLTAYEYLGDQVKGHQIQEFFEDQKSIDLSIAAARGDERAIKQLLSEGARINDTGKDNMTSLMWAFGARNRTGFQALLENGADPNIIIRGGDSVMTFAAGEDDPWFLEEALKYGGNPNFYNPERKLPILVDTVSPGKLEHIKLLIEFGADVNTTDASGETALMAATTLNQYDIVYYMLKQGADYHIKDKWGTTIIDVIEDRLNRNLIDPDNKLYEWCMKVVAYLRDRGEQVHLEP</sequence>
<dbReference type="AlphaFoldDB" id="F2K1M3"/>
<dbReference type="SMART" id="SM00248">
    <property type="entry name" value="ANK"/>
    <property type="match status" value="5"/>
</dbReference>
<evidence type="ECO:0000256" key="2">
    <source>
        <dbReference type="ARBA" id="ARBA00023043"/>
    </source>
</evidence>
<dbReference type="InterPro" id="IPR002110">
    <property type="entry name" value="Ankyrin_rpt"/>
</dbReference>
<dbReference type="PROSITE" id="PS50297">
    <property type="entry name" value="ANK_REP_REGION"/>
    <property type="match status" value="1"/>
</dbReference>
<name>F2K1M3_MARM1</name>
<evidence type="ECO:0000313" key="4">
    <source>
        <dbReference type="EMBL" id="ADZ92253.1"/>
    </source>
</evidence>
<keyword evidence="5" id="KW-1185">Reference proteome</keyword>
<dbReference type="PANTHER" id="PTHR24171">
    <property type="entry name" value="ANKYRIN REPEAT DOMAIN-CONTAINING PROTEIN 39-RELATED"/>
    <property type="match status" value="1"/>
</dbReference>
<evidence type="ECO:0000256" key="1">
    <source>
        <dbReference type="ARBA" id="ARBA00022737"/>
    </source>
</evidence>
<reference evidence="4 5" key="1">
    <citation type="journal article" date="2012" name="Stand. Genomic Sci.">
        <title>Complete genome sequence of the melanogenic marine bacterium Marinomonas mediterranea type strain (MMB-1(T)).</title>
        <authorList>
            <person name="Lucas-Elio P."/>
            <person name="Goodwin L."/>
            <person name="Woyke T."/>
            <person name="Pitluck S."/>
            <person name="Nolan M."/>
            <person name="Kyrpides N.C."/>
            <person name="Detter J.C."/>
            <person name="Copeland A."/>
            <person name="Teshima H."/>
            <person name="Bruce D."/>
            <person name="Detter C."/>
            <person name="Tapia R."/>
            <person name="Han S."/>
            <person name="Land M.L."/>
            <person name="Ivanova N."/>
            <person name="Mikhailova N."/>
            <person name="Johnston A.W."/>
            <person name="Sanchez-Amat A."/>
        </authorList>
    </citation>
    <scope>NUCLEOTIDE SEQUENCE [LARGE SCALE GENOMIC DNA]</scope>
    <source>
        <strain evidence="5">ATCC 700492 / JCM 21426 / NBRC 103028 / MMB-1</strain>
    </source>
</reference>
<dbReference type="InterPro" id="IPR036770">
    <property type="entry name" value="Ankyrin_rpt-contain_sf"/>
</dbReference>
<dbReference type="PATRIC" id="fig|717774.3.peg.3122"/>
<dbReference type="eggNOG" id="COG0666">
    <property type="taxonomic scope" value="Bacteria"/>
</dbReference>
<dbReference type="PROSITE" id="PS50088">
    <property type="entry name" value="ANK_REPEAT"/>
    <property type="match status" value="1"/>
</dbReference>